<name>A0A6J5LKY1_9CAUD</name>
<evidence type="ECO:0000313" key="1">
    <source>
        <dbReference type="EMBL" id="CAB4128272.1"/>
    </source>
</evidence>
<proteinExistence type="predicted"/>
<gene>
    <name evidence="1" type="ORF">UFOVP104_27</name>
    <name evidence="2" type="ORF">UFOVP271_7</name>
</gene>
<protein>
    <submittedName>
        <fullName evidence="2">Uncharacterized protein</fullName>
    </submittedName>
</protein>
<evidence type="ECO:0000313" key="2">
    <source>
        <dbReference type="EMBL" id="CAB4134023.1"/>
    </source>
</evidence>
<reference evidence="2" key="1">
    <citation type="submission" date="2020-04" db="EMBL/GenBank/DDBJ databases">
        <authorList>
            <person name="Chiriac C."/>
            <person name="Salcher M."/>
            <person name="Ghai R."/>
            <person name="Kavagutti S V."/>
        </authorList>
    </citation>
    <scope>NUCLEOTIDE SEQUENCE</scope>
</reference>
<sequence>MKLFKRKSEKKLDWNDNIYIPKNNGVTKSVSQLWWENKGNFNSELYDRLMIIKLNKQ</sequence>
<organism evidence="2">
    <name type="scientific">uncultured Caudovirales phage</name>
    <dbReference type="NCBI Taxonomy" id="2100421"/>
    <lineage>
        <taxon>Viruses</taxon>
        <taxon>Duplodnaviria</taxon>
        <taxon>Heunggongvirae</taxon>
        <taxon>Uroviricota</taxon>
        <taxon>Caudoviricetes</taxon>
        <taxon>Peduoviridae</taxon>
        <taxon>Maltschvirus</taxon>
        <taxon>Maltschvirus maltsch</taxon>
    </lineage>
</organism>
<accession>A0A6J5LKY1</accession>
<dbReference type="EMBL" id="LR796281">
    <property type="protein sequence ID" value="CAB4134023.1"/>
    <property type="molecule type" value="Genomic_DNA"/>
</dbReference>
<dbReference type="EMBL" id="LR796219">
    <property type="protein sequence ID" value="CAB4128272.1"/>
    <property type="molecule type" value="Genomic_DNA"/>
</dbReference>